<protein>
    <recommendedName>
        <fullName evidence="2">BZIP domain-containing protein</fullName>
    </recommendedName>
</protein>
<feature type="region of interest" description="Disordered" evidence="1">
    <location>
        <begin position="209"/>
        <end position="241"/>
    </location>
</feature>
<organism evidence="3 4">
    <name type="scientific">Ustilago hordei</name>
    <name type="common">Barley covered smut fungus</name>
    <dbReference type="NCBI Taxonomy" id="120017"/>
    <lineage>
        <taxon>Eukaryota</taxon>
        <taxon>Fungi</taxon>
        <taxon>Dikarya</taxon>
        <taxon>Basidiomycota</taxon>
        <taxon>Ustilaginomycotina</taxon>
        <taxon>Ustilaginomycetes</taxon>
        <taxon>Ustilaginales</taxon>
        <taxon>Ustilaginaceae</taxon>
        <taxon>Ustilago</taxon>
    </lineage>
</organism>
<feature type="region of interest" description="Disordered" evidence="1">
    <location>
        <begin position="1"/>
        <end position="42"/>
    </location>
</feature>
<feature type="compositionally biased region" description="Low complexity" evidence="1">
    <location>
        <begin position="573"/>
        <end position="591"/>
    </location>
</feature>
<proteinExistence type="predicted"/>
<dbReference type="Pfam" id="PF00170">
    <property type="entry name" value="bZIP_1"/>
    <property type="match status" value="1"/>
</dbReference>
<accession>I2FVP6</accession>
<dbReference type="Proteomes" id="UP000006174">
    <property type="component" value="Unassembled WGS sequence"/>
</dbReference>
<evidence type="ECO:0000259" key="2">
    <source>
        <dbReference type="Pfam" id="PF00170"/>
    </source>
</evidence>
<dbReference type="OMA" id="DYRFPCA"/>
<dbReference type="HOGENOM" id="CLU_014769_0_0_1"/>
<evidence type="ECO:0000256" key="1">
    <source>
        <dbReference type="SAM" id="MobiDB-lite"/>
    </source>
</evidence>
<feature type="domain" description="BZIP" evidence="2">
    <location>
        <begin position="265"/>
        <end position="300"/>
    </location>
</feature>
<dbReference type="eggNOG" id="ENOG502SCSE">
    <property type="taxonomic scope" value="Eukaryota"/>
</dbReference>
<keyword evidence="4" id="KW-1185">Reference proteome</keyword>
<dbReference type="STRING" id="1128400.I2FVP6"/>
<feature type="compositionally biased region" description="Low complexity" evidence="1">
    <location>
        <begin position="552"/>
        <end position="562"/>
    </location>
</feature>
<dbReference type="InterPro" id="IPR004827">
    <property type="entry name" value="bZIP"/>
</dbReference>
<evidence type="ECO:0000313" key="4">
    <source>
        <dbReference type="Proteomes" id="UP000006174"/>
    </source>
</evidence>
<feature type="region of interest" description="Disordered" evidence="1">
    <location>
        <begin position="350"/>
        <end position="391"/>
    </location>
</feature>
<feature type="region of interest" description="Disordered" evidence="1">
    <location>
        <begin position="173"/>
        <end position="196"/>
    </location>
</feature>
<dbReference type="CDD" id="cd14812">
    <property type="entry name" value="bZIP_u3"/>
    <property type="match status" value="1"/>
</dbReference>
<dbReference type="EMBL" id="CAGI01000160">
    <property type="protein sequence ID" value="CCF50989.1"/>
    <property type="molecule type" value="Genomic_DNA"/>
</dbReference>
<dbReference type="InterPro" id="IPR046347">
    <property type="entry name" value="bZIP_sf"/>
</dbReference>
<sequence>MTNNSPSFPSPTFSSPPSAQTISAPSSSPRAPSWPPTDASHHIGMSRNFVDPHFSAEHASSAGFQPMLAANLSGPFVPNARMSALANSANSANSASMLVQPGMYGAQHLNTFWKPSPSSHMIKMESSADLFAPNMPCDFSSFPDSQPMVSSMSLPTYATHALDSRFTLSDAESLCSLPSPSSTSEASSRPASVKRKAITDASLDATSALGTDDAKANKKFSKQSGQRRPPPSAYHVTESGKPFPVIDTSAKHSSLFVPPDTSGLTKREARLVKNRAAAFLSRQRKREQFEEMQIKCKAISMLVWRMWETIAGPDAGSELIESTRLASLLANQDPAARLCLEEVISKKGASIAPTADEAEGTPAPESQPMRPASTGPASTTQKEAHNTSAELERTRSDLAACLQRESELLSQLDALRASAAAMPLDNMPLNNMPVADMNDSQNWNNAGMDASNMSVPSMAFRGIQGAELPLFMPESPLSKFSLGDVTNAGMLLDASHAGFDLSKTPTLAMFSENALRNRSAQQQLGNDKASGSGMGLGLDYRFPCASAPSSPSTASSCSMESSQSRHHGLMVASNKNSSSSSNGNGNGNGKAPSTLASALLLAGMPLMDVGPTAKELAADEKLCCSAAAAAAAGRKDARAARRVNCKAKAVARASACAVARDNNAGQPSSHLSDDDLLMEMGLDSASLSEAEDDEHVDIKPCTSTSNLQSATWASTISCA</sequence>
<feature type="compositionally biased region" description="Basic and acidic residues" evidence="1">
    <location>
        <begin position="382"/>
        <end position="391"/>
    </location>
</feature>
<reference evidence="3 4" key="1">
    <citation type="journal article" date="2012" name="Plant Cell">
        <title>Genome comparison of barley and maize smut fungi reveals targeted loss of RNA silencing components and species-specific presence of transposable elements.</title>
        <authorList>
            <person name="Laurie J.D."/>
            <person name="Ali S."/>
            <person name="Linning R."/>
            <person name="Mannhaupt G."/>
            <person name="Wong P."/>
            <person name="Gueldener U."/>
            <person name="Muensterkoetter M."/>
            <person name="Moore R."/>
            <person name="Kahmann R."/>
            <person name="Bakkeren G."/>
            <person name="Schirawski J."/>
        </authorList>
    </citation>
    <scope>NUCLEOTIDE SEQUENCE [LARGE SCALE GENOMIC DNA]</scope>
    <source>
        <strain evidence="4">Uh4875-4</strain>
    </source>
</reference>
<comment type="caution">
    <text evidence="3">The sequence shown here is derived from an EMBL/GenBank/DDBJ whole genome shotgun (WGS) entry which is preliminary data.</text>
</comment>
<gene>
    <name evidence="3" type="ORF">UHOR_06895</name>
</gene>
<feature type="region of interest" description="Disordered" evidence="1">
    <location>
        <begin position="552"/>
        <end position="591"/>
    </location>
</feature>
<dbReference type="GO" id="GO:0003700">
    <property type="term" value="F:DNA-binding transcription factor activity"/>
    <property type="evidence" value="ECO:0007669"/>
    <property type="project" value="InterPro"/>
</dbReference>
<dbReference type="AlphaFoldDB" id="I2FVP6"/>
<feature type="compositionally biased region" description="Low complexity" evidence="1">
    <location>
        <begin position="1"/>
        <end position="31"/>
    </location>
</feature>
<name>I2FVP6_USTHO</name>
<feature type="compositionally biased region" description="Low complexity" evidence="1">
    <location>
        <begin position="173"/>
        <end position="191"/>
    </location>
</feature>
<evidence type="ECO:0000313" key="3">
    <source>
        <dbReference type="EMBL" id="CCF50989.1"/>
    </source>
</evidence>
<dbReference type="SUPFAM" id="SSF57959">
    <property type="entry name" value="Leucine zipper domain"/>
    <property type="match status" value="1"/>
</dbReference>